<gene>
    <name evidence="2" type="ORF">L227DRAFT_616976</name>
</gene>
<keyword evidence="3" id="KW-1185">Reference proteome</keyword>
<dbReference type="Proteomes" id="UP000313359">
    <property type="component" value="Unassembled WGS sequence"/>
</dbReference>
<feature type="compositionally biased region" description="Basic residues" evidence="1">
    <location>
        <begin position="237"/>
        <end position="246"/>
    </location>
</feature>
<evidence type="ECO:0000313" key="3">
    <source>
        <dbReference type="Proteomes" id="UP000313359"/>
    </source>
</evidence>
<dbReference type="EMBL" id="ML122321">
    <property type="protein sequence ID" value="RPD53483.1"/>
    <property type="molecule type" value="Genomic_DNA"/>
</dbReference>
<reference evidence="2" key="1">
    <citation type="journal article" date="2018" name="Genome Biol. Evol.">
        <title>Genomics and development of Lentinus tigrinus, a white-rot wood-decaying mushroom with dimorphic fruiting bodies.</title>
        <authorList>
            <person name="Wu B."/>
            <person name="Xu Z."/>
            <person name="Knudson A."/>
            <person name="Carlson A."/>
            <person name="Chen N."/>
            <person name="Kovaka S."/>
            <person name="LaButti K."/>
            <person name="Lipzen A."/>
            <person name="Pennachio C."/>
            <person name="Riley R."/>
            <person name="Schakwitz W."/>
            <person name="Umezawa K."/>
            <person name="Ohm R.A."/>
            <person name="Grigoriev I.V."/>
            <person name="Nagy L.G."/>
            <person name="Gibbons J."/>
            <person name="Hibbett D."/>
        </authorList>
    </citation>
    <scope>NUCLEOTIDE SEQUENCE [LARGE SCALE GENOMIC DNA]</scope>
    <source>
        <strain evidence="2">ALCF2SS1-6</strain>
    </source>
</reference>
<protein>
    <submittedName>
        <fullName evidence="2">Uncharacterized protein</fullName>
    </submittedName>
</protein>
<proteinExistence type="predicted"/>
<name>A0A5C2RPL6_9APHY</name>
<feature type="compositionally biased region" description="Acidic residues" evidence="1">
    <location>
        <begin position="364"/>
        <end position="379"/>
    </location>
</feature>
<dbReference type="OrthoDB" id="2764016at2759"/>
<feature type="compositionally biased region" description="Pro residues" evidence="1">
    <location>
        <begin position="224"/>
        <end position="235"/>
    </location>
</feature>
<sequence length="379" mass="40810">MLKKTRCVYKGSPRKPPASLLLTTLTPSAMNFASCIYLRKDEGVPHLPRLPLADLALVVDGPTALQPFLLILPLDIVERVTAPKISGWLAALSGPSVEQADMTAEQRETILKIVCGFRVFVKRPTGVVTPRDWPDFTALLTQATTRVGPLDSAEKELDDVTRWLEARFPAHVFLPVYDHFEDPASTVNSEAKRVAVVAALAAMLDPRIRDALRDNEDESTGPATPLPPQDTPPSRGPSRRARKRAAYKASVARRASDGTVHAQAVAAEGAPVSIDLTPSPGDPAVTSTSIPSPDDATPAIPTHIPGTPIRLSQVIHPAMRSERARGKCPAATVETDDEADDAASEDGSVDSVPSLKTVSASDSEREEYVDDDDEYYDDD</sequence>
<evidence type="ECO:0000313" key="2">
    <source>
        <dbReference type="EMBL" id="RPD53483.1"/>
    </source>
</evidence>
<organism evidence="2 3">
    <name type="scientific">Lentinus tigrinus ALCF2SS1-6</name>
    <dbReference type="NCBI Taxonomy" id="1328759"/>
    <lineage>
        <taxon>Eukaryota</taxon>
        <taxon>Fungi</taxon>
        <taxon>Dikarya</taxon>
        <taxon>Basidiomycota</taxon>
        <taxon>Agaricomycotina</taxon>
        <taxon>Agaricomycetes</taxon>
        <taxon>Polyporales</taxon>
        <taxon>Polyporaceae</taxon>
        <taxon>Lentinus</taxon>
    </lineage>
</organism>
<feature type="compositionally biased region" description="Acidic residues" evidence="1">
    <location>
        <begin position="334"/>
        <end position="348"/>
    </location>
</feature>
<evidence type="ECO:0000256" key="1">
    <source>
        <dbReference type="SAM" id="MobiDB-lite"/>
    </source>
</evidence>
<feature type="region of interest" description="Disordered" evidence="1">
    <location>
        <begin position="214"/>
        <end position="307"/>
    </location>
</feature>
<feature type="region of interest" description="Disordered" evidence="1">
    <location>
        <begin position="319"/>
        <end position="379"/>
    </location>
</feature>
<accession>A0A5C2RPL6</accession>
<dbReference type="AlphaFoldDB" id="A0A5C2RPL6"/>